<dbReference type="EMBL" id="CP013140">
    <property type="protein sequence ID" value="ALN55884.1"/>
    <property type="molecule type" value="Genomic_DNA"/>
</dbReference>
<dbReference type="Pfam" id="PF13578">
    <property type="entry name" value="Methyltransf_24"/>
    <property type="match status" value="1"/>
</dbReference>
<dbReference type="GO" id="GO:0032259">
    <property type="term" value="P:methylation"/>
    <property type="evidence" value="ECO:0007669"/>
    <property type="project" value="UniProtKB-KW"/>
</dbReference>
<dbReference type="Proteomes" id="UP000061569">
    <property type="component" value="Chromosome"/>
</dbReference>
<sequence length="231" mass="25124">MNTSAASRGAASTLTAAPLSALIQRLFDEADATSPMDLPEVAAMPRDEHERLMRSTTEYLDFYGRLKDMPLAVSRETGILLYQLARSTGARSIVEFGTSFGISTLHLAAALRDNGGGRLISSEFEPSKVERARANLAAGGLADLVEIREGDALRTFAADLPEWIDLVLLDGAKALYPRVLDLLEPRLRPGALIVADNADYSPDYLQRVRSPQRGYLSVPFGDDVELSMRLG</sequence>
<dbReference type="PATRIC" id="fig|69.6.peg.521"/>
<proteinExistence type="predicted"/>
<evidence type="ECO:0000313" key="1">
    <source>
        <dbReference type="EMBL" id="ALN55884.1"/>
    </source>
</evidence>
<dbReference type="Gene3D" id="3.40.50.150">
    <property type="entry name" value="Vaccinia Virus protein VP39"/>
    <property type="match status" value="1"/>
</dbReference>
<dbReference type="PANTHER" id="PTHR43167:SF1">
    <property type="entry name" value="PUTATIVE (AFU_ORTHOLOGUE AFUA_6G01830)-RELATED"/>
    <property type="match status" value="1"/>
</dbReference>
<accession>A0A0S2DBH6</accession>
<dbReference type="KEGG" id="lez:GLE_0526"/>
<dbReference type="InterPro" id="IPR002935">
    <property type="entry name" value="SAM_O-MeTrfase"/>
</dbReference>
<keyword evidence="1" id="KW-0808">Transferase</keyword>
<name>A0A0S2DBH6_LYSEN</name>
<reference evidence="1 2" key="1">
    <citation type="submission" date="2015-11" db="EMBL/GenBank/DDBJ databases">
        <title>Genome sequences of Lysobacter enzymogenes strain C3 and Lysobacter antibioticus ATCC 29479.</title>
        <authorList>
            <person name="Kobayashi D.Y."/>
        </authorList>
    </citation>
    <scope>NUCLEOTIDE SEQUENCE [LARGE SCALE GENOMIC DNA]</scope>
    <source>
        <strain evidence="1 2">C3</strain>
    </source>
</reference>
<dbReference type="PANTHER" id="PTHR43167">
    <property type="entry name" value="PUTATIVE (AFU_ORTHOLOGUE AFUA_6G01830)-RELATED"/>
    <property type="match status" value="1"/>
</dbReference>
<gene>
    <name evidence="1" type="ORF">GLE_0526</name>
</gene>
<protein>
    <submittedName>
        <fullName evidence="1">O-methyltransferase</fullName>
    </submittedName>
</protein>
<dbReference type="OrthoDB" id="9799672at2"/>
<dbReference type="SUPFAM" id="SSF53335">
    <property type="entry name" value="S-adenosyl-L-methionine-dependent methyltransferases"/>
    <property type="match status" value="1"/>
</dbReference>
<dbReference type="InterPro" id="IPR029063">
    <property type="entry name" value="SAM-dependent_MTases_sf"/>
</dbReference>
<evidence type="ECO:0000313" key="2">
    <source>
        <dbReference type="Proteomes" id="UP000061569"/>
    </source>
</evidence>
<dbReference type="CDD" id="cd02440">
    <property type="entry name" value="AdoMet_MTases"/>
    <property type="match status" value="1"/>
</dbReference>
<dbReference type="PROSITE" id="PS51682">
    <property type="entry name" value="SAM_OMT_I"/>
    <property type="match status" value="1"/>
</dbReference>
<keyword evidence="1" id="KW-0489">Methyltransferase</keyword>
<dbReference type="STRING" id="69.GLE_0526"/>
<dbReference type="AlphaFoldDB" id="A0A0S2DBH6"/>
<dbReference type="GO" id="GO:0008171">
    <property type="term" value="F:O-methyltransferase activity"/>
    <property type="evidence" value="ECO:0007669"/>
    <property type="project" value="InterPro"/>
</dbReference>
<organism evidence="1 2">
    <name type="scientific">Lysobacter enzymogenes</name>
    <dbReference type="NCBI Taxonomy" id="69"/>
    <lineage>
        <taxon>Bacteria</taxon>
        <taxon>Pseudomonadati</taxon>
        <taxon>Pseudomonadota</taxon>
        <taxon>Gammaproteobacteria</taxon>
        <taxon>Lysobacterales</taxon>
        <taxon>Lysobacteraceae</taxon>
        <taxon>Lysobacter</taxon>
    </lineage>
</organism>